<gene>
    <name evidence="2" type="ORF">LCGC14_1542580</name>
</gene>
<accession>A0A0F9L8N7</accession>
<dbReference type="AlphaFoldDB" id="A0A0F9L8N7"/>
<sequence>MDLNSFLNTLSNISQSIAKFLFASKWSIWIIILIVVIYFIWKGLENAEKKRFDTEELGEEK</sequence>
<evidence type="ECO:0000313" key="2">
    <source>
        <dbReference type="EMBL" id="KKM60365.1"/>
    </source>
</evidence>
<evidence type="ECO:0000256" key="1">
    <source>
        <dbReference type="SAM" id="Phobius"/>
    </source>
</evidence>
<comment type="caution">
    <text evidence="2">The sequence shown here is derived from an EMBL/GenBank/DDBJ whole genome shotgun (WGS) entry which is preliminary data.</text>
</comment>
<reference evidence="2" key="1">
    <citation type="journal article" date="2015" name="Nature">
        <title>Complex archaea that bridge the gap between prokaryotes and eukaryotes.</title>
        <authorList>
            <person name="Spang A."/>
            <person name="Saw J.H."/>
            <person name="Jorgensen S.L."/>
            <person name="Zaremba-Niedzwiedzka K."/>
            <person name="Martijn J."/>
            <person name="Lind A.E."/>
            <person name="van Eijk R."/>
            <person name="Schleper C."/>
            <person name="Guy L."/>
            <person name="Ettema T.J."/>
        </authorList>
    </citation>
    <scope>NUCLEOTIDE SEQUENCE</scope>
</reference>
<dbReference type="EMBL" id="LAZR01011692">
    <property type="protein sequence ID" value="KKM60365.1"/>
    <property type="molecule type" value="Genomic_DNA"/>
</dbReference>
<keyword evidence="1" id="KW-0812">Transmembrane</keyword>
<organism evidence="2">
    <name type="scientific">marine sediment metagenome</name>
    <dbReference type="NCBI Taxonomy" id="412755"/>
    <lineage>
        <taxon>unclassified sequences</taxon>
        <taxon>metagenomes</taxon>
        <taxon>ecological metagenomes</taxon>
    </lineage>
</organism>
<keyword evidence="1" id="KW-0472">Membrane</keyword>
<keyword evidence="1" id="KW-1133">Transmembrane helix</keyword>
<feature type="transmembrane region" description="Helical" evidence="1">
    <location>
        <begin position="20"/>
        <end position="41"/>
    </location>
</feature>
<name>A0A0F9L8N7_9ZZZZ</name>
<protein>
    <submittedName>
        <fullName evidence="2">Uncharacterized protein</fullName>
    </submittedName>
</protein>
<proteinExistence type="predicted"/>